<comment type="caution">
    <text evidence="3">The sequence shown here is derived from an EMBL/GenBank/DDBJ whole genome shotgun (WGS) entry which is preliminary data.</text>
</comment>
<dbReference type="AlphaFoldDB" id="A0A926KM47"/>
<reference evidence="3" key="1">
    <citation type="submission" date="2020-09" db="EMBL/GenBank/DDBJ databases">
        <title>Draft Genome Sequence of Paenibacillus sp. WST5.</title>
        <authorList>
            <person name="Bao Z."/>
        </authorList>
    </citation>
    <scope>NUCLEOTIDE SEQUENCE</scope>
    <source>
        <strain evidence="3">WST5</strain>
    </source>
</reference>
<feature type="compositionally biased region" description="Low complexity" evidence="1">
    <location>
        <begin position="94"/>
        <end position="126"/>
    </location>
</feature>
<dbReference type="EMBL" id="JACVVD010000001">
    <property type="protein sequence ID" value="MBD0378659.1"/>
    <property type="molecule type" value="Genomic_DNA"/>
</dbReference>
<protein>
    <submittedName>
        <fullName evidence="3">Uncharacterized protein</fullName>
    </submittedName>
</protein>
<feature type="region of interest" description="Disordered" evidence="1">
    <location>
        <begin position="65"/>
        <end position="131"/>
    </location>
</feature>
<evidence type="ECO:0000313" key="4">
    <source>
        <dbReference type="Proteomes" id="UP000650466"/>
    </source>
</evidence>
<evidence type="ECO:0000256" key="1">
    <source>
        <dbReference type="SAM" id="MobiDB-lite"/>
    </source>
</evidence>
<feature type="compositionally biased region" description="Low complexity" evidence="1">
    <location>
        <begin position="65"/>
        <end position="81"/>
    </location>
</feature>
<dbReference type="RefSeq" id="WP_188172483.1">
    <property type="nucleotide sequence ID" value="NZ_JACVVD010000001.1"/>
</dbReference>
<keyword evidence="4" id="KW-1185">Reference proteome</keyword>
<proteinExistence type="predicted"/>
<name>A0A926KM47_9BACL</name>
<evidence type="ECO:0000256" key="2">
    <source>
        <dbReference type="SAM" id="SignalP"/>
    </source>
</evidence>
<feature type="chain" id="PRO_5037711284" evidence="2">
    <location>
        <begin position="27"/>
        <end position="337"/>
    </location>
</feature>
<keyword evidence="2" id="KW-0732">Signal</keyword>
<dbReference type="PROSITE" id="PS51257">
    <property type="entry name" value="PROKAR_LIPOPROTEIN"/>
    <property type="match status" value="1"/>
</dbReference>
<sequence>MKRILIMLIVAFMTITMIACSSSNQASDPGASPSPAATVTPAATAAATADVSKASVTPAPTATAMAASTPAPSAAATADAPKPLSTTPAGSSKAPAATPSGSTKPASTPTSPASPAASQPATAQQPEISPKGKKVLLVGRDSIPLPAEDVAIADRLKGMGFSVTNFSDRELTSDAAKGYDLIYISQTTNSKFLKTGVMKEVAIPTVYVKSHGMFYLGLSTQEEGSTVKKIKSVDIVDSKHKIAGGLTGTVDVFLEASDRFGISYGIPGKEAKVVATVPGDKTKAAVYYYDKGTKADDGYAVKARVSFYYWSNGMQDNSTEAGWKLWDNIVLWTLQNG</sequence>
<evidence type="ECO:0000313" key="3">
    <source>
        <dbReference type="EMBL" id="MBD0378659.1"/>
    </source>
</evidence>
<dbReference type="Proteomes" id="UP000650466">
    <property type="component" value="Unassembled WGS sequence"/>
</dbReference>
<organism evidence="3 4">
    <name type="scientific">Paenibacillus sedimenti</name>
    <dbReference type="NCBI Taxonomy" id="2770274"/>
    <lineage>
        <taxon>Bacteria</taxon>
        <taxon>Bacillati</taxon>
        <taxon>Bacillota</taxon>
        <taxon>Bacilli</taxon>
        <taxon>Bacillales</taxon>
        <taxon>Paenibacillaceae</taxon>
        <taxon>Paenibacillus</taxon>
    </lineage>
</organism>
<feature type="signal peptide" evidence="2">
    <location>
        <begin position="1"/>
        <end position="26"/>
    </location>
</feature>
<gene>
    <name evidence="3" type="ORF">ICC18_00800</name>
</gene>
<accession>A0A926KM47</accession>